<reference evidence="2 3" key="1">
    <citation type="journal article" date="2023" name="Sci. Data">
        <title>Genome assembly of the Korean intertidal mud-creeper Batillaria attramentaria.</title>
        <authorList>
            <person name="Patra A.K."/>
            <person name="Ho P.T."/>
            <person name="Jun S."/>
            <person name="Lee S.J."/>
            <person name="Kim Y."/>
            <person name="Won Y.J."/>
        </authorList>
    </citation>
    <scope>NUCLEOTIDE SEQUENCE [LARGE SCALE GENOMIC DNA]</scope>
    <source>
        <strain evidence="2">Wonlab-2016</strain>
    </source>
</reference>
<name>A0ABD0JMQ7_9CAEN</name>
<feature type="non-terminal residue" evidence="2">
    <location>
        <position position="66"/>
    </location>
</feature>
<organism evidence="2 3">
    <name type="scientific">Batillaria attramentaria</name>
    <dbReference type="NCBI Taxonomy" id="370345"/>
    <lineage>
        <taxon>Eukaryota</taxon>
        <taxon>Metazoa</taxon>
        <taxon>Spiralia</taxon>
        <taxon>Lophotrochozoa</taxon>
        <taxon>Mollusca</taxon>
        <taxon>Gastropoda</taxon>
        <taxon>Caenogastropoda</taxon>
        <taxon>Sorbeoconcha</taxon>
        <taxon>Cerithioidea</taxon>
        <taxon>Batillariidae</taxon>
        <taxon>Batillaria</taxon>
    </lineage>
</organism>
<feature type="compositionally biased region" description="Basic and acidic residues" evidence="1">
    <location>
        <begin position="1"/>
        <end position="31"/>
    </location>
</feature>
<comment type="caution">
    <text evidence="2">The sequence shown here is derived from an EMBL/GenBank/DDBJ whole genome shotgun (WGS) entry which is preliminary data.</text>
</comment>
<evidence type="ECO:0000313" key="2">
    <source>
        <dbReference type="EMBL" id="KAK7475981.1"/>
    </source>
</evidence>
<gene>
    <name evidence="2" type="ORF">BaRGS_00032800</name>
</gene>
<feature type="non-terminal residue" evidence="2">
    <location>
        <position position="1"/>
    </location>
</feature>
<dbReference type="Proteomes" id="UP001519460">
    <property type="component" value="Unassembled WGS sequence"/>
</dbReference>
<dbReference type="EMBL" id="JACVVK020000389">
    <property type="protein sequence ID" value="KAK7475981.1"/>
    <property type="molecule type" value="Genomic_DNA"/>
</dbReference>
<proteinExistence type="predicted"/>
<feature type="compositionally biased region" description="Basic and acidic residues" evidence="1">
    <location>
        <begin position="55"/>
        <end position="66"/>
    </location>
</feature>
<evidence type="ECO:0000256" key="1">
    <source>
        <dbReference type="SAM" id="MobiDB-lite"/>
    </source>
</evidence>
<sequence length="66" mass="7547">FLPHEADHKPTPPTTDKRNKISRISDHERFDYPPPPVLPHTTTLSSSRPPPTCIRELEGHVQDTVR</sequence>
<accession>A0ABD0JMQ7</accession>
<protein>
    <submittedName>
        <fullName evidence="2">Uncharacterized protein</fullName>
    </submittedName>
</protein>
<feature type="region of interest" description="Disordered" evidence="1">
    <location>
        <begin position="1"/>
        <end position="66"/>
    </location>
</feature>
<keyword evidence="3" id="KW-1185">Reference proteome</keyword>
<dbReference type="AlphaFoldDB" id="A0ABD0JMQ7"/>
<evidence type="ECO:0000313" key="3">
    <source>
        <dbReference type="Proteomes" id="UP001519460"/>
    </source>
</evidence>